<dbReference type="PROSITE" id="PS51257">
    <property type="entry name" value="PROKAR_LIPOPROTEIN"/>
    <property type="match status" value="1"/>
</dbReference>
<dbReference type="GO" id="GO:0071281">
    <property type="term" value="P:cellular response to iron ion"/>
    <property type="evidence" value="ECO:0007669"/>
    <property type="project" value="TreeGrafter"/>
</dbReference>
<dbReference type="EMBL" id="VLXZ01000004">
    <property type="protein sequence ID" value="TSB46868.1"/>
    <property type="molecule type" value="Genomic_DNA"/>
</dbReference>
<gene>
    <name evidence="6" type="ORF">FN960_07545</name>
</gene>
<proteinExistence type="inferred from homology"/>
<reference evidence="6 7" key="1">
    <citation type="submission" date="2019-07" db="EMBL/GenBank/DDBJ databases">
        <authorList>
            <person name="Park Y.J."/>
            <person name="Jeong S.E."/>
            <person name="Jung H.S."/>
        </authorList>
    </citation>
    <scope>NUCLEOTIDE SEQUENCE [LARGE SCALE GENOMIC DNA]</scope>
    <source>
        <strain evidence="7">P16(2019)</strain>
    </source>
</reference>
<name>A0A553ZZJ4_9BACI</name>
<evidence type="ECO:0000259" key="5">
    <source>
        <dbReference type="PROSITE" id="PS50983"/>
    </source>
</evidence>
<dbReference type="RefSeq" id="WP_143848098.1">
    <property type="nucleotide sequence ID" value="NZ_VLXZ01000004.1"/>
</dbReference>
<dbReference type="Proteomes" id="UP000318521">
    <property type="component" value="Unassembled WGS sequence"/>
</dbReference>
<dbReference type="SUPFAM" id="SSF53807">
    <property type="entry name" value="Helical backbone' metal receptor"/>
    <property type="match status" value="1"/>
</dbReference>
<feature type="coiled-coil region" evidence="3">
    <location>
        <begin position="160"/>
        <end position="194"/>
    </location>
</feature>
<keyword evidence="3" id="KW-0175">Coiled coil</keyword>
<evidence type="ECO:0000313" key="7">
    <source>
        <dbReference type="Proteomes" id="UP000318521"/>
    </source>
</evidence>
<dbReference type="AlphaFoldDB" id="A0A553ZZJ4"/>
<feature type="domain" description="Fe/B12 periplasmic-binding" evidence="5">
    <location>
        <begin position="59"/>
        <end position="308"/>
    </location>
</feature>
<evidence type="ECO:0000256" key="1">
    <source>
        <dbReference type="ARBA" id="ARBA00008814"/>
    </source>
</evidence>
<sequence>MGNRRVLSISMFVFLICGMAGCVTDLSNDTPESNSSSAYPIEQTDAIGSDFVLENEPKRIVSLIPSNTEIIYALEAGGMLVGRSDFDDYPEEVLDVQSIGGMEFDVEQIIKLEPDLILAHESGIGQAEDPLNQLNEAGYPVYVVEDAQTLDAVYDSIQSIAGLINRNEEAVQLIEEMQDELAQLSAITERSEEEQKSTWIEISPQPIYVAGKQTFIDELLQRIHALNAAEDVIGWTEVSEEAGVTYNPDVIISTYGGTEDISNRPAWQQVQAIKEDQIYDIDPNVVSRPGPRLVEGARTLAEMIYPEDFLE</sequence>
<dbReference type="OrthoDB" id="9816357at2"/>
<feature type="chain" id="PRO_5021808916" evidence="4">
    <location>
        <begin position="23"/>
        <end position="311"/>
    </location>
</feature>
<comment type="similarity">
    <text evidence="1">Belongs to the bacterial solute-binding protein 8 family.</text>
</comment>
<evidence type="ECO:0000256" key="3">
    <source>
        <dbReference type="SAM" id="Coils"/>
    </source>
</evidence>
<protein>
    <submittedName>
        <fullName evidence="6">ABC transporter substrate-binding protein</fullName>
    </submittedName>
</protein>
<dbReference type="InterPro" id="IPR002491">
    <property type="entry name" value="ABC_transptr_periplasmic_BD"/>
</dbReference>
<dbReference type="InterPro" id="IPR050902">
    <property type="entry name" value="ABC_Transporter_SBP"/>
</dbReference>
<evidence type="ECO:0000256" key="2">
    <source>
        <dbReference type="ARBA" id="ARBA00022729"/>
    </source>
</evidence>
<dbReference type="NCBIfam" id="NF038402">
    <property type="entry name" value="TroA_like"/>
    <property type="match status" value="1"/>
</dbReference>
<accession>A0A553ZZJ4</accession>
<evidence type="ECO:0000256" key="4">
    <source>
        <dbReference type="SAM" id="SignalP"/>
    </source>
</evidence>
<feature type="signal peptide" evidence="4">
    <location>
        <begin position="1"/>
        <end position="22"/>
    </location>
</feature>
<evidence type="ECO:0000313" key="6">
    <source>
        <dbReference type="EMBL" id="TSB46868.1"/>
    </source>
</evidence>
<dbReference type="Pfam" id="PF01497">
    <property type="entry name" value="Peripla_BP_2"/>
    <property type="match status" value="1"/>
</dbReference>
<dbReference type="Gene3D" id="3.40.50.1980">
    <property type="entry name" value="Nitrogenase molybdenum iron protein domain"/>
    <property type="match status" value="2"/>
</dbReference>
<dbReference type="InterPro" id="IPR054828">
    <property type="entry name" value="Vit_B12_bind_prot"/>
</dbReference>
<dbReference type="CDD" id="cd01143">
    <property type="entry name" value="YvrC"/>
    <property type="match status" value="1"/>
</dbReference>
<keyword evidence="7" id="KW-1185">Reference proteome</keyword>
<comment type="caution">
    <text evidence="6">The sequence shown here is derived from an EMBL/GenBank/DDBJ whole genome shotgun (WGS) entry which is preliminary data.</text>
</comment>
<dbReference type="PANTHER" id="PTHR30535">
    <property type="entry name" value="VITAMIN B12-BINDING PROTEIN"/>
    <property type="match status" value="1"/>
</dbReference>
<keyword evidence="2 4" id="KW-0732">Signal</keyword>
<dbReference type="PANTHER" id="PTHR30535:SF34">
    <property type="entry name" value="MOLYBDATE-BINDING PROTEIN MOLA"/>
    <property type="match status" value="1"/>
</dbReference>
<dbReference type="PROSITE" id="PS50983">
    <property type="entry name" value="FE_B12_PBP"/>
    <property type="match status" value="1"/>
</dbReference>
<organism evidence="6 7">
    <name type="scientific">Alkalicoccobacillus porphyridii</name>
    <dbReference type="NCBI Taxonomy" id="2597270"/>
    <lineage>
        <taxon>Bacteria</taxon>
        <taxon>Bacillati</taxon>
        <taxon>Bacillota</taxon>
        <taxon>Bacilli</taxon>
        <taxon>Bacillales</taxon>
        <taxon>Bacillaceae</taxon>
        <taxon>Alkalicoccobacillus</taxon>
    </lineage>
</organism>